<name>A0A7U3YKJ1_DESPD</name>
<organism evidence="1 2">
    <name type="scientific">Desulfobulbus propionicus (strain ATCC 33891 / DSM 2032 / VKM B-1956 / 1pr3)</name>
    <dbReference type="NCBI Taxonomy" id="577650"/>
    <lineage>
        <taxon>Bacteria</taxon>
        <taxon>Pseudomonadati</taxon>
        <taxon>Thermodesulfobacteriota</taxon>
        <taxon>Desulfobulbia</taxon>
        <taxon>Desulfobulbales</taxon>
        <taxon>Desulfobulbaceae</taxon>
        <taxon>Desulfobulbus</taxon>
    </lineage>
</organism>
<dbReference type="Proteomes" id="UP000006365">
    <property type="component" value="Chromosome"/>
</dbReference>
<reference evidence="1 2" key="1">
    <citation type="journal article" date="2011" name="Stand. Genomic Sci.">
        <title>Complete genome sequence of Desulfobulbus propionicus type strain (1pr3).</title>
        <authorList>
            <person name="Pagani I."/>
            <person name="Lapidus A."/>
            <person name="Nolan M."/>
            <person name="Lucas S."/>
            <person name="Hammon N."/>
            <person name="Deshpande S."/>
            <person name="Cheng J.F."/>
            <person name="Chertkov O."/>
            <person name="Davenport K."/>
            <person name="Tapia R."/>
            <person name="Han C."/>
            <person name="Goodwin L."/>
            <person name="Pitluck S."/>
            <person name="Liolios K."/>
            <person name="Mavromatis K."/>
            <person name="Ivanova N."/>
            <person name="Mikhailova N."/>
            <person name="Pati A."/>
            <person name="Chen A."/>
            <person name="Palaniappan K."/>
            <person name="Land M."/>
            <person name="Hauser L."/>
            <person name="Chang Y.J."/>
            <person name="Jeffries C.D."/>
            <person name="Detter J.C."/>
            <person name="Brambilla E."/>
            <person name="Kannan K.P."/>
            <person name="Djao O.D."/>
            <person name="Rohde M."/>
            <person name="Pukall R."/>
            <person name="Spring S."/>
            <person name="Goker M."/>
            <person name="Sikorski J."/>
            <person name="Woyke T."/>
            <person name="Bristow J."/>
            <person name="Eisen J.A."/>
            <person name="Markowitz V."/>
            <person name="Hugenholtz P."/>
            <person name="Kyrpides N.C."/>
            <person name="Klenk H.P."/>
        </authorList>
    </citation>
    <scope>NUCLEOTIDE SEQUENCE [LARGE SCALE GENOMIC DNA]</scope>
    <source>
        <strain evidence="2">ATCC 33891 / DSM 2032 / 1pr3</strain>
    </source>
</reference>
<proteinExistence type="predicted"/>
<dbReference type="AlphaFoldDB" id="A0A7U3YKJ1"/>
<dbReference type="RefSeq" id="WP_015723620.1">
    <property type="nucleotide sequence ID" value="NC_014972.1"/>
</dbReference>
<keyword evidence="2" id="KW-1185">Reference proteome</keyword>
<dbReference type="KEGG" id="dpr:Despr_0902"/>
<gene>
    <name evidence="1" type="ordered locus">Despr_0902</name>
</gene>
<dbReference type="EMBL" id="CP002364">
    <property type="protein sequence ID" value="ADW17076.1"/>
    <property type="molecule type" value="Genomic_DNA"/>
</dbReference>
<evidence type="ECO:0000313" key="1">
    <source>
        <dbReference type="EMBL" id="ADW17076.1"/>
    </source>
</evidence>
<evidence type="ECO:0000313" key="2">
    <source>
        <dbReference type="Proteomes" id="UP000006365"/>
    </source>
</evidence>
<sequence length="90" mass="9993">MVDIIIGSTEPVGLPTGKPGPTGAPVEAELLHVREPRHRIVGPLGQERRRQQRQDPHNGKVLTLLIADGASLPKDLDIKKYKVLLRFMKK</sequence>
<accession>A0A7U3YKJ1</accession>
<protein>
    <submittedName>
        <fullName evidence="1">Uncharacterized protein</fullName>
    </submittedName>
</protein>